<feature type="chain" id="PRO_5016421121" description="Chitinase" evidence="1">
    <location>
        <begin position="29"/>
        <end position="92"/>
    </location>
</feature>
<dbReference type="RefSeq" id="WP_112443215.1">
    <property type="nucleotide sequence ID" value="NZ_CP030074.1"/>
</dbReference>
<feature type="signal peptide" evidence="1">
    <location>
        <begin position="1"/>
        <end position="28"/>
    </location>
</feature>
<evidence type="ECO:0000313" key="2">
    <source>
        <dbReference type="EMBL" id="AWW43399.1"/>
    </source>
</evidence>
<accession>A0A2Z4JE62</accession>
<evidence type="ECO:0000313" key="3">
    <source>
        <dbReference type="Proteomes" id="UP000249616"/>
    </source>
</evidence>
<gene>
    <name evidence="2" type="ORF">DN051_43325</name>
</gene>
<reference evidence="3" key="1">
    <citation type="submission" date="2018-06" db="EMBL/GenBank/DDBJ databases">
        <authorList>
            <person name="Li K."/>
        </authorList>
    </citation>
    <scope>NUCLEOTIDE SEQUENCE [LARGE SCALE GENOMIC DNA]</scope>
    <source>
        <strain evidence="3">ZFG47</strain>
        <plasmid evidence="3">unnamed1</plasmid>
    </source>
</reference>
<dbReference type="AlphaFoldDB" id="A0A2Z4JE62"/>
<keyword evidence="3" id="KW-1185">Reference proteome</keyword>
<proteinExistence type="predicted"/>
<dbReference type="KEGG" id="scad:DN051_43325"/>
<evidence type="ECO:0000256" key="1">
    <source>
        <dbReference type="SAM" id="SignalP"/>
    </source>
</evidence>
<dbReference type="Proteomes" id="UP000249616">
    <property type="component" value="Plasmid unnamed1"/>
</dbReference>
<protein>
    <recommendedName>
        <fullName evidence="4">Chitinase</fullName>
    </recommendedName>
</protein>
<keyword evidence="1" id="KW-0732">Signal</keyword>
<dbReference type="EMBL" id="CP030074">
    <property type="protein sequence ID" value="AWW43399.1"/>
    <property type="molecule type" value="Genomic_DNA"/>
</dbReference>
<evidence type="ECO:0008006" key="4">
    <source>
        <dbReference type="Google" id="ProtNLM"/>
    </source>
</evidence>
<keyword evidence="2" id="KW-0614">Plasmid</keyword>
<sequence length="92" mass="9621">MRVRNVLPALAALAVTGLGLVGAAPAVAAPTAVPAQPSVAQQALGHDVYRGWYMSKGGCEEAGNAGVTRGHWDNFSCAPGRGEILWHLWTNR</sequence>
<name>A0A2Z4JE62_9ACTN</name>
<organism evidence="2 3">
    <name type="scientific">Streptomyces cadmiisoli</name>
    <dbReference type="NCBI Taxonomy" id="2184053"/>
    <lineage>
        <taxon>Bacteria</taxon>
        <taxon>Bacillati</taxon>
        <taxon>Actinomycetota</taxon>
        <taxon>Actinomycetes</taxon>
        <taxon>Kitasatosporales</taxon>
        <taxon>Streptomycetaceae</taxon>
        <taxon>Streptomyces</taxon>
        <taxon>Streptomyces aurantiacus group</taxon>
    </lineage>
</organism>
<geneLocation type="plasmid" evidence="2 3">
    <name>unnamed1</name>
</geneLocation>